<organism evidence="1 2">
    <name type="scientific">Burkholderia lata (strain ATCC 17760 / DSM 23089 / LMG 22485 / NCIMB 9086 / R18194 / 383)</name>
    <dbReference type="NCBI Taxonomy" id="482957"/>
    <lineage>
        <taxon>Bacteria</taxon>
        <taxon>Pseudomonadati</taxon>
        <taxon>Pseudomonadota</taxon>
        <taxon>Betaproteobacteria</taxon>
        <taxon>Burkholderiales</taxon>
        <taxon>Burkholderiaceae</taxon>
        <taxon>Burkholderia</taxon>
        <taxon>Burkholderia cepacia complex</taxon>
    </lineage>
</organism>
<dbReference type="EMBL" id="CABVPW010000041">
    <property type="protein sequence ID" value="VWC31670.1"/>
    <property type="molecule type" value="Genomic_DNA"/>
</dbReference>
<gene>
    <name evidence="1" type="ORF">BLA23254_06386</name>
</gene>
<name>A0A6P2RHA0_BURL3</name>
<dbReference type="Proteomes" id="UP000494218">
    <property type="component" value="Unassembled WGS sequence"/>
</dbReference>
<evidence type="ECO:0000313" key="1">
    <source>
        <dbReference type="EMBL" id="VWC31670.1"/>
    </source>
</evidence>
<dbReference type="Gene3D" id="1.25.40.10">
    <property type="entry name" value="Tetratricopeptide repeat domain"/>
    <property type="match status" value="1"/>
</dbReference>
<accession>A0A6P2RHA0</accession>
<sequence length="2068" mass="228313">MTMLISSAKILAALWKIWDLVKPRIINRAKVLNAERRAYVGVAADEPPGMHLSFTETYERLVGASAGSSSIAGKVAVLEQFVIVAGYLRRPSVEEWLKLDDTRQSLFGLAKNRLVGGQAEEGAREALAATYSAHTGDAVQLAEGLINSVVAAMVEGYRAHFDESSAMVADAIGEKVDARSGEIRADIAQVKEQLGAVSQSVATSFGKSAEPLASAEAARRLESILMTRTFDPHAAQGIRALANDVREGSLVDASQEQKQRVYMWAARILSADAASAADAKEYFSLLAPTSTDSGVTVVRALLLLQEGEADQALQILRDISTADSRAALIWTLAKTRGHAVAVSWYEDRKDDLTCNDISPLGWAALANAYAQLGRWEGAIQVLEYARPLHTEYPDLLFIEGMHRAVMLVPSEFRLAVLNSNIIYGTAPPVEGDAADAWRSSAIELLQQAHIEMAKWSPERAEHAWIIRLWLALGSRDEAVHAHATEEMRRALVDKSQAAKLYSIARQFEFEIDRPALVTYLEARRSIGGLTMDEWVSRFFLALDTDDGSGVLAFLEDNEAELSDIVDARILTRVKIEALLKSDGQATRARTELEVHRGAFSESEAALVEAEIAAAEGRDIRPQLEELYRNAPTLRNLHALVEYLARVRDFDAMEPLAMRLYDLDHSLANARFVVVAMQSKSNRNAKEIVEFLQSQRDVVGQDEELQSELAWTLLEYGDWREAQKINDELLLKYPHVERHVGLDINVAIKSGEWDRFPVIFEREWPVRDSFSAHTLLLLAQLADNGSSSPEKAIDLVRLAADKANGTASVLVAAYNTAMQLGMEDELSAGWLSSAAQSDTDGLIKRMTLREMVEDVLPAMQSGNASMFEAFSKSTAPIQILASMMNLPLGRLYCSIPASNEAQPDTRKRISLPFIGARVDRHTLKMSGSVGLDITSVLTLTQLGLLEKALAAFDVVHVAPDTMQLLLKERRRIRFQQPSEVRLAEGLLDALKRSILRPAMDDVRPPNWLIEEAGDEFALLLEKAKAAGGRVVASHPLLRAGSLGEQTANLREYNLLVISARTYVSALEKAGKIAHVTAERADRTLARIDSGPRSEVASDFLSTDVFADAVTIRNLFHADILEAVGQSGLALHCPSRMRLELEQTVDESKERERTISTLEAARSCMRAGLETGRVHLLAERPRSDKLLALSDSRIADSFTAFAFLQGLGEIDCLIIDDRYFTRLQHIGDEHGKFVPVYSTQELVDGLWEAGELPDAEGGHAKHRLRAMGVAYVAVRGDELLRLLNDCDVDKNGALIESLEVKILRQNVVQACLLDFGDLRDRQYFESIHRAINDVLVKLWEDDSASLERATATTEWLMENFARTLWYAASRNPEPNRELALQLVGLTIGNLLVLSSYWKAARRGAFHEAIEALVLQPTSRANPDALEAIAGHIATLLVALQESSTDPVDVNRRITATIATLPRRIRNFLIQHATLGPLTKAILVDVIQFPDSTAIQVDALYENTQKAVQEGVYESADVPFYRIESDGRIVTLTVKMGDHWQEIDLPELGGVLPLAVARQECVGRALSELGPTFDDAKRISNSLTDSKLSAHDLNLLLTERITGVRSRWGRIYAGRERPPELQVVAPADLTYYTELFGPVEMSSEVESYFSDVLLPYRRKLLERDLRHGLRVSLYGFLHPTLAPSRLVEHVGDEELWMVLKDMGKLNDPYSILGLTELALRRSADERFMKMAGDCIVSLCVESEAYDQMYIAAAQFAKVALSELQTIEGAAAFRPYWKRMAAWMQAGVVLQGYSGFRFNLETLDAWAHHHLQPTSDMVEIVDFYQDPMVANGLTTPEACRSNVLRLLASIADEVAAAEQSIPNADVLHQALERQREQSRAAFFFSSPCWGPADRKVNDLSDSDKEFVRAELEKDCTTVVWTTLGVLAHLVTLKRDDYAPGVAALMTYTIDSGDPDWEGKAVRLGAVALLALITGDRELSDVLRDLLIRSASGASSEERVVTLLRALAIAAGAYRGCEERSAWLDDATKRACLVIPIGTPSATAAVWLRLLSSADRWRSGPATCAELHARSAS</sequence>
<dbReference type="InterPro" id="IPR011990">
    <property type="entry name" value="TPR-like_helical_dom_sf"/>
</dbReference>
<protein>
    <submittedName>
        <fullName evidence="1">Uncharacterized protein</fullName>
    </submittedName>
</protein>
<evidence type="ECO:0000313" key="2">
    <source>
        <dbReference type="Proteomes" id="UP000494218"/>
    </source>
</evidence>
<proteinExistence type="predicted"/>
<reference evidence="1 2" key="1">
    <citation type="submission" date="2019-09" db="EMBL/GenBank/DDBJ databases">
        <authorList>
            <person name="Depoorter E."/>
        </authorList>
    </citation>
    <scope>NUCLEOTIDE SEQUENCE [LARGE SCALE GENOMIC DNA]</scope>
    <source>
        <strain evidence="1">LMG 23254</strain>
    </source>
</reference>
<dbReference type="SUPFAM" id="SSF48452">
    <property type="entry name" value="TPR-like"/>
    <property type="match status" value="1"/>
</dbReference>